<dbReference type="Pfam" id="PF00335">
    <property type="entry name" value="Tetraspanin"/>
    <property type="match status" value="1"/>
</dbReference>
<dbReference type="CDD" id="cd03127">
    <property type="entry name" value="tetraspanin_LEL"/>
    <property type="match status" value="1"/>
</dbReference>
<comment type="similarity">
    <text evidence="2 7">Belongs to the tetraspanin (TM4SF) family.</text>
</comment>
<evidence type="ECO:0000256" key="4">
    <source>
        <dbReference type="ARBA" id="ARBA00022989"/>
    </source>
</evidence>
<keyword evidence="9" id="KW-1185">Reference proteome</keyword>
<dbReference type="VEuPathDB" id="VectorBase:LDEU002697"/>
<evidence type="ECO:0000256" key="7">
    <source>
        <dbReference type="RuleBase" id="RU361218"/>
    </source>
</evidence>
<name>A0A443SPC1_9ACAR</name>
<keyword evidence="6" id="KW-1015">Disulfide bond</keyword>
<evidence type="ECO:0000256" key="6">
    <source>
        <dbReference type="PIRSR" id="PIRSR002419-1"/>
    </source>
</evidence>
<evidence type="ECO:0000256" key="3">
    <source>
        <dbReference type="ARBA" id="ARBA00022692"/>
    </source>
</evidence>
<keyword evidence="4 7" id="KW-1133">Transmembrane helix</keyword>
<accession>A0A443SPC1</accession>
<dbReference type="InterPro" id="IPR000301">
    <property type="entry name" value="Tetraspanin_animals"/>
</dbReference>
<gene>
    <name evidence="8" type="ORF">B4U80_02621</name>
</gene>
<protein>
    <recommendedName>
        <fullName evidence="7">Tetraspanin</fullName>
    </recommendedName>
</protein>
<evidence type="ECO:0000313" key="9">
    <source>
        <dbReference type="Proteomes" id="UP000288716"/>
    </source>
</evidence>
<organism evidence="8 9">
    <name type="scientific">Leptotrombidium deliense</name>
    <dbReference type="NCBI Taxonomy" id="299467"/>
    <lineage>
        <taxon>Eukaryota</taxon>
        <taxon>Metazoa</taxon>
        <taxon>Ecdysozoa</taxon>
        <taxon>Arthropoda</taxon>
        <taxon>Chelicerata</taxon>
        <taxon>Arachnida</taxon>
        <taxon>Acari</taxon>
        <taxon>Acariformes</taxon>
        <taxon>Trombidiformes</taxon>
        <taxon>Prostigmata</taxon>
        <taxon>Anystina</taxon>
        <taxon>Parasitengona</taxon>
        <taxon>Trombiculoidea</taxon>
        <taxon>Trombiculidae</taxon>
        <taxon>Leptotrombidium</taxon>
    </lineage>
</organism>
<dbReference type="Gene3D" id="1.10.1450.10">
    <property type="entry name" value="Tetraspanin"/>
    <property type="match status" value="1"/>
</dbReference>
<dbReference type="Proteomes" id="UP000288716">
    <property type="component" value="Unassembled WGS sequence"/>
</dbReference>
<dbReference type="GO" id="GO:0005886">
    <property type="term" value="C:plasma membrane"/>
    <property type="evidence" value="ECO:0007669"/>
    <property type="project" value="TreeGrafter"/>
</dbReference>
<feature type="disulfide bond" evidence="6">
    <location>
        <begin position="138"/>
        <end position="157"/>
    </location>
</feature>
<evidence type="ECO:0000256" key="5">
    <source>
        <dbReference type="ARBA" id="ARBA00023136"/>
    </source>
</evidence>
<dbReference type="PANTHER" id="PTHR19282:SF534">
    <property type="entry name" value="TETRASPANIN FAMILY-RELATED"/>
    <property type="match status" value="1"/>
</dbReference>
<dbReference type="OrthoDB" id="10051670at2759"/>
<dbReference type="InterPro" id="IPR018499">
    <property type="entry name" value="Tetraspanin/Peripherin"/>
</dbReference>
<dbReference type="SUPFAM" id="SSF48652">
    <property type="entry name" value="Tetraspanin"/>
    <property type="match status" value="1"/>
</dbReference>
<comment type="caution">
    <text evidence="8">The sequence shown here is derived from an EMBL/GenBank/DDBJ whole genome shotgun (WGS) entry which is preliminary data.</text>
</comment>
<feature type="transmembrane region" description="Helical" evidence="7">
    <location>
        <begin position="46"/>
        <end position="65"/>
    </location>
</feature>
<keyword evidence="5 7" id="KW-0472">Membrane</keyword>
<comment type="caution">
    <text evidence="7">Lacks conserved residue(s) required for the propagation of feature annotation.</text>
</comment>
<feature type="disulfide bond" evidence="6">
    <location>
        <begin position="137"/>
        <end position="170"/>
    </location>
</feature>
<reference evidence="8 9" key="1">
    <citation type="journal article" date="2018" name="Gigascience">
        <title>Genomes of trombidid mites reveal novel predicted allergens and laterally-transferred genes associated with secondary metabolism.</title>
        <authorList>
            <person name="Dong X."/>
            <person name="Chaisiri K."/>
            <person name="Xia D."/>
            <person name="Armstrong S.D."/>
            <person name="Fang Y."/>
            <person name="Donnelly M.J."/>
            <person name="Kadowaki T."/>
            <person name="McGarry J.W."/>
            <person name="Darby A.C."/>
            <person name="Makepeace B.L."/>
        </authorList>
    </citation>
    <scope>NUCLEOTIDE SEQUENCE [LARGE SCALE GENOMIC DNA]</scope>
    <source>
        <strain evidence="8">UoL-UT</strain>
    </source>
</reference>
<dbReference type="EMBL" id="NCKV01000959">
    <property type="protein sequence ID" value="RWS29343.1"/>
    <property type="molecule type" value="Genomic_DNA"/>
</dbReference>
<feature type="transmembrane region" description="Helical" evidence="7">
    <location>
        <begin position="72"/>
        <end position="95"/>
    </location>
</feature>
<keyword evidence="3 7" id="KW-0812">Transmembrane</keyword>
<dbReference type="AlphaFoldDB" id="A0A443SPC1"/>
<feature type="transmembrane region" description="Helical" evidence="7">
    <location>
        <begin position="184"/>
        <end position="209"/>
    </location>
</feature>
<dbReference type="PIRSF" id="PIRSF002419">
    <property type="entry name" value="Tetraspanin"/>
    <property type="match status" value="1"/>
</dbReference>
<dbReference type="STRING" id="299467.A0A443SPC1"/>
<dbReference type="PRINTS" id="PR00259">
    <property type="entry name" value="TMFOUR"/>
</dbReference>
<evidence type="ECO:0000256" key="2">
    <source>
        <dbReference type="ARBA" id="ARBA00006840"/>
    </source>
</evidence>
<proteinExistence type="inferred from homology"/>
<dbReference type="PANTHER" id="PTHR19282">
    <property type="entry name" value="TETRASPANIN"/>
    <property type="match status" value="1"/>
</dbReference>
<evidence type="ECO:0000313" key="8">
    <source>
        <dbReference type="EMBL" id="RWS29343.1"/>
    </source>
</evidence>
<comment type="subcellular location">
    <subcellularLocation>
        <location evidence="1 7">Membrane</location>
        <topology evidence="1 7">Multi-pass membrane protein</topology>
    </subcellularLocation>
</comment>
<dbReference type="InterPro" id="IPR008952">
    <property type="entry name" value="Tetraspanin_EC2_sf"/>
</dbReference>
<evidence type="ECO:0000256" key="1">
    <source>
        <dbReference type="ARBA" id="ARBA00004141"/>
    </source>
</evidence>
<sequence length="225" mass="25442">MMDSTEDFMVLGCILLWASAWIATDGGIFEYNIGVDLNNYYDACYTGLAVGVILLAIGFIGCLAVALDSPCLLIVTSALHVICFILELTICALVWRVAGGDRLQYIYELQIRGHMEQRNTNDTSRRFLDLIQLKLECCGAYAFVDYREMNQDIPASCNSDRTNNVHITSCAENLRRYMEIRGGLLGGVAASLMLVQIFMFLLNFCFCYGMRIEDRHAKQIRHRNF</sequence>